<keyword evidence="3 6" id="KW-0133">Cell shape</keyword>
<keyword evidence="10" id="KW-1185">Reference proteome</keyword>
<keyword evidence="7" id="KW-0812">Transmembrane</keyword>
<keyword evidence="2" id="KW-0808">Transferase</keyword>
<evidence type="ECO:0000256" key="3">
    <source>
        <dbReference type="ARBA" id="ARBA00022960"/>
    </source>
</evidence>
<evidence type="ECO:0000256" key="6">
    <source>
        <dbReference type="PROSITE-ProRule" id="PRU01373"/>
    </source>
</evidence>
<evidence type="ECO:0000256" key="7">
    <source>
        <dbReference type="SAM" id="Phobius"/>
    </source>
</evidence>
<dbReference type="GO" id="GO:0008360">
    <property type="term" value="P:regulation of cell shape"/>
    <property type="evidence" value="ECO:0007669"/>
    <property type="project" value="UniProtKB-UniRule"/>
</dbReference>
<evidence type="ECO:0000256" key="4">
    <source>
        <dbReference type="ARBA" id="ARBA00022984"/>
    </source>
</evidence>
<dbReference type="EMBL" id="AZGF01000003">
    <property type="protein sequence ID" value="KRM13116.1"/>
    <property type="molecule type" value="Genomic_DNA"/>
</dbReference>
<dbReference type="InterPro" id="IPR022029">
    <property type="entry name" value="YoaR-like_PG-bd"/>
</dbReference>
<dbReference type="PROSITE" id="PS52029">
    <property type="entry name" value="LD_TPASE"/>
    <property type="match status" value="1"/>
</dbReference>
<evidence type="ECO:0000256" key="5">
    <source>
        <dbReference type="ARBA" id="ARBA00023316"/>
    </source>
</evidence>
<keyword evidence="5 6" id="KW-0961">Cell wall biogenesis/degradation</keyword>
<comment type="caution">
    <text evidence="9">The sequence shown here is derived from an EMBL/GenBank/DDBJ whole genome shotgun (WGS) entry which is preliminary data.</text>
</comment>
<dbReference type="RefSeq" id="WP_010622130.1">
    <property type="nucleotide sequence ID" value="NZ_AZGF01000003.1"/>
</dbReference>
<dbReference type="InterPro" id="IPR038063">
    <property type="entry name" value="Transpep_catalytic_dom"/>
</dbReference>
<dbReference type="InterPro" id="IPR038054">
    <property type="entry name" value="LD_TPept-like_central_sf"/>
</dbReference>
<sequence>MRKLNSRGYVALGIIVLIIIYFGGVIHYHSHFLPHTEILGTKIAGKSVDQADKILIHHLKTNQMTLVENGKIVAKDSQQTIGIRKDFKQPLKELARKQHAWDWPIKVLTNNAQTIPNSRALLNQKTLEQYSRQTADKLNQKRQPSKDAYLTYRNGKLITHKQHQGNQISATRLAKAISTSVDHNQNTVKLNATYIKPLLTTNMAKFKQAKSKMTKMGNVSGAIKIYDHKSLKVNRQRVQSWIKENNGDVQLDTSKIETFLDQVNHQYATYGKDHKFKSTKEGTVDVKGGIYGWSVDKKQELTMLSQNINDGKNFHRWVATTGRGYHRNGTDIGSTYVEVDIKNQHEYFYKKGKLVMDSDVVTGNPTKHKSTPTGVDYIWSKQRNATLHGANYSQPVKYWMPANDTGVGLHDSPWQPRYGGDWYLSHGSHGCVNNPPAFVAKLYKAVSVGTPVVIFNK</sequence>
<dbReference type="PANTHER" id="PTHR30582">
    <property type="entry name" value="L,D-TRANSPEPTIDASE"/>
    <property type="match status" value="1"/>
</dbReference>
<comment type="pathway">
    <text evidence="1 6">Cell wall biogenesis; peptidoglycan biosynthesis.</text>
</comment>
<dbReference type="PANTHER" id="PTHR30582:SF33">
    <property type="entry name" value="EXPORTED PROTEIN"/>
    <property type="match status" value="1"/>
</dbReference>
<name>A0A0R1WGI9_9LACO</name>
<dbReference type="AlphaFoldDB" id="A0A0R1WGI9"/>
<dbReference type="UniPathway" id="UPA00219"/>
<dbReference type="SUPFAM" id="SSF141523">
    <property type="entry name" value="L,D-transpeptidase catalytic domain-like"/>
    <property type="match status" value="1"/>
</dbReference>
<dbReference type="OrthoDB" id="3176960at2"/>
<keyword evidence="7" id="KW-1133">Transmembrane helix</keyword>
<feature type="active site" description="Nucleophile" evidence="6">
    <location>
        <position position="431"/>
    </location>
</feature>
<evidence type="ECO:0000313" key="10">
    <source>
        <dbReference type="Proteomes" id="UP000051820"/>
    </source>
</evidence>
<evidence type="ECO:0000313" key="9">
    <source>
        <dbReference type="EMBL" id="KRM13116.1"/>
    </source>
</evidence>
<dbReference type="eggNOG" id="COG1376">
    <property type="taxonomic scope" value="Bacteria"/>
</dbReference>
<dbReference type="PATRIC" id="fig|1423807.3.peg.1286"/>
<evidence type="ECO:0000256" key="2">
    <source>
        <dbReference type="ARBA" id="ARBA00022679"/>
    </source>
</evidence>
<gene>
    <name evidence="9" type="ORF">FD16_GL001260</name>
</gene>
<evidence type="ECO:0000256" key="1">
    <source>
        <dbReference type="ARBA" id="ARBA00004752"/>
    </source>
</evidence>
<dbReference type="GO" id="GO:0018104">
    <property type="term" value="P:peptidoglycan-protein cross-linking"/>
    <property type="evidence" value="ECO:0007669"/>
    <property type="project" value="TreeGrafter"/>
</dbReference>
<feature type="transmembrane region" description="Helical" evidence="7">
    <location>
        <begin position="9"/>
        <end position="28"/>
    </location>
</feature>
<proteinExistence type="predicted"/>
<dbReference type="GO" id="GO:0005576">
    <property type="term" value="C:extracellular region"/>
    <property type="evidence" value="ECO:0007669"/>
    <property type="project" value="TreeGrafter"/>
</dbReference>
<protein>
    <recommendedName>
        <fullName evidence="8">L,D-TPase catalytic domain-containing protein</fullName>
    </recommendedName>
</protein>
<dbReference type="GO" id="GO:0071555">
    <property type="term" value="P:cell wall organization"/>
    <property type="evidence" value="ECO:0007669"/>
    <property type="project" value="UniProtKB-UniRule"/>
</dbReference>
<dbReference type="InterPro" id="IPR005490">
    <property type="entry name" value="LD_TPept_cat_dom"/>
</dbReference>
<dbReference type="Pfam" id="PF03734">
    <property type="entry name" value="YkuD"/>
    <property type="match status" value="1"/>
</dbReference>
<dbReference type="Pfam" id="PF12229">
    <property type="entry name" value="PG_binding_4"/>
    <property type="match status" value="1"/>
</dbReference>
<feature type="active site" description="Proton donor/acceptor" evidence="6">
    <location>
        <position position="410"/>
    </location>
</feature>
<dbReference type="STRING" id="1423807.FD16_GL001260"/>
<dbReference type="SUPFAM" id="SSF143985">
    <property type="entry name" value="L,D-transpeptidase pre-catalytic domain-like"/>
    <property type="match status" value="1"/>
</dbReference>
<dbReference type="Proteomes" id="UP000051820">
    <property type="component" value="Unassembled WGS sequence"/>
</dbReference>
<organism evidence="9 10">
    <name type="scientific">Paucilactobacillus suebicus DSM 5007 = KCTC 3549</name>
    <dbReference type="NCBI Taxonomy" id="1423807"/>
    <lineage>
        <taxon>Bacteria</taxon>
        <taxon>Bacillati</taxon>
        <taxon>Bacillota</taxon>
        <taxon>Bacilli</taxon>
        <taxon>Lactobacillales</taxon>
        <taxon>Lactobacillaceae</taxon>
        <taxon>Paucilactobacillus</taxon>
    </lineage>
</organism>
<dbReference type="Gene3D" id="3.10.20.800">
    <property type="match status" value="1"/>
</dbReference>
<feature type="domain" description="L,D-TPase catalytic" evidence="8">
    <location>
        <begin position="335"/>
        <end position="455"/>
    </location>
</feature>
<accession>A0A0R1WGI9</accession>
<dbReference type="CDD" id="cd16913">
    <property type="entry name" value="YkuD_like"/>
    <property type="match status" value="1"/>
</dbReference>
<evidence type="ECO:0000259" key="8">
    <source>
        <dbReference type="PROSITE" id="PS52029"/>
    </source>
</evidence>
<dbReference type="GO" id="GO:0016740">
    <property type="term" value="F:transferase activity"/>
    <property type="evidence" value="ECO:0007669"/>
    <property type="project" value="UniProtKB-KW"/>
</dbReference>
<keyword evidence="7" id="KW-0472">Membrane</keyword>
<dbReference type="Gene3D" id="2.40.440.10">
    <property type="entry name" value="L,D-transpeptidase catalytic domain-like"/>
    <property type="match status" value="1"/>
</dbReference>
<dbReference type="GO" id="GO:0071972">
    <property type="term" value="F:peptidoglycan L,D-transpeptidase activity"/>
    <property type="evidence" value="ECO:0007669"/>
    <property type="project" value="TreeGrafter"/>
</dbReference>
<reference evidence="9 10" key="1">
    <citation type="journal article" date="2015" name="Genome Announc.">
        <title>Expanding the biotechnology potential of lactobacilli through comparative genomics of 213 strains and associated genera.</title>
        <authorList>
            <person name="Sun Z."/>
            <person name="Harris H.M."/>
            <person name="McCann A."/>
            <person name="Guo C."/>
            <person name="Argimon S."/>
            <person name="Zhang W."/>
            <person name="Yang X."/>
            <person name="Jeffery I.B."/>
            <person name="Cooney J.C."/>
            <person name="Kagawa T.F."/>
            <person name="Liu W."/>
            <person name="Song Y."/>
            <person name="Salvetti E."/>
            <person name="Wrobel A."/>
            <person name="Rasinkangas P."/>
            <person name="Parkhill J."/>
            <person name="Rea M.C."/>
            <person name="O'Sullivan O."/>
            <person name="Ritari J."/>
            <person name="Douillard F.P."/>
            <person name="Paul Ross R."/>
            <person name="Yang R."/>
            <person name="Briner A.E."/>
            <person name="Felis G.E."/>
            <person name="de Vos W.M."/>
            <person name="Barrangou R."/>
            <person name="Klaenhammer T.R."/>
            <person name="Caufield P.W."/>
            <person name="Cui Y."/>
            <person name="Zhang H."/>
            <person name="O'Toole P.W."/>
        </authorList>
    </citation>
    <scope>NUCLEOTIDE SEQUENCE [LARGE SCALE GENOMIC DNA]</scope>
    <source>
        <strain evidence="9 10">DSM 5007</strain>
    </source>
</reference>
<keyword evidence="4 6" id="KW-0573">Peptidoglycan synthesis</keyword>
<dbReference type="InterPro" id="IPR050979">
    <property type="entry name" value="LD-transpeptidase"/>
</dbReference>